<protein>
    <submittedName>
        <fullName evidence="1">Uncharacterized protein</fullName>
    </submittedName>
</protein>
<evidence type="ECO:0000313" key="2">
    <source>
        <dbReference type="Proteomes" id="UP000254938"/>
    </source>
</evidence>
<evidence type="ECO:0000313" key="1">
    <source>
        <dbReference type="EMBL" id="STS78564.1"/>
    </source>
</evidence>
<dbReference type="KEGG" id="kpx:PMK1_b00093"/>
<dbReference type="EMBL" id="UGKQ01000003">
    <property type="protein sequence ID" value="STS78564.1"/>
    <property type="molecule type" value="Genomic_DNA"/>
</dbReference>
<dbReference type="RefSeq" id="WP_014342187.1">
    <property type="nucleotide sequence ID" value="NZ_BIKG01000023.1"/>
</dbReference>
<organism evidence="1 2">
    <name type="scientific">Klebsiella pneumoniae</name>
    <dbReference type="NCBI Taxonomy" id="573"/>
    <lineage>
        <taxon>Bacteria</taxon>
        <taxon>Pseudomonadati</taxon>
        <taxon>Pseudomonadota</taxon>
        <taxon>Gammaproteobacteria</taxon>
        <taxon>Enterobacterales</taxon>
        <taxon>Enterobacteriaceae</taxon>
        <taxon>Klebsiella/Raoultella group</taxon>
        <taxon>Klebsiella</taxon>
        <taxon>Klebsiella pneumoniae complex</taxon>
    </lineage>
</organism>
<dbReference type="AlphaFoldDB" id="A0A0E1H0S6"/>
<name>A0A0E1H0S6_KLEPN</name>
<dbReference type="Proteomes" id="UP000254938">
    <property type="component" value="Unassembled WGS sequence"/>
</dbReference>
<proteinExistence type="predicted"/>
<accession>A0A0E1H0S6</accession>
<gene>
    <name evidence="1" type="ORF">NCTC9140_00198</name>
</gene>
<reference evidence="1 2" key="1">
    <citation type="submission" date="2018-06" db="EMBL/GenBank/DDBJ databases">
        <authorList>
            <consortium name="Pathogen Informatics"/>
            <person name="Doyle S."/>
        </authorList>
    </citation>
    <scope>NUCLEOTIDE SEQUENCE [LARGE SCALE GENOMIC DNA]</scope>
    <source>
        <strain evidence="1 2">NCTC9140</strain>
    </source>
</reference>
<sequence length="77" mass="8922">MTSSHNNFWDFIQMIKRLESGEPVLFQKPYPPEGNPQAFYLGQLTKRGLLSRNSFPAHTEYRLRKGQKLTKAIRGKA</sequence>